<organism evidence="1 2">
    <name type="scientific">Vibrio antiquarius (strain Ex25)</name>
    <dbReference type="NCBI Taxonomy" id="150340"/>
    <lineage>
        <taxon>Bacteria</taxon>
        <taxon>Pseudomonadati</taxon>
        <taxon>Pseudomonadota</taxon>
        <taxon>Gammaproteobacteria</taxon>
        <taxon>Vibrionales</taxon>
        <taxon>Vibrionaceae</taxon>
        <taxon>Vibrio</taxon>
        <taxon>Vibrio diabolicus subgroup</taxon>
    </lineage>
</organism>
<proteinExistence type="predicted"/>
<gene>
    <name evidence="1" type="ORF">VEx25_0966</name>
</gene>
<reference evidence="2" key="1">
    <citation type="submission" date="2006-10" db="EMBL/GenBank/DDBJ databases">
        <authorList>
            <person name="Heidelberg J."/>
            <person name="Sebastian Y."/>
        </authorList>
    </citation>
    <scope>NUCLEOTIDE SEQUENCE [LARGE SCALE GENOMIC DNA]</scope>
    <source>
        <strain evidence="2">EX25</strain>
    </source>
</reference>
<evidence type="ECO:0000313" key="2">
    <source>
        <dbReference type="Proteomes" id="UP000242664"/>
    </source>
</evidence>
<protein>
    <submittedName>
        <fullName evidence="1">Uncharacterized protein</fullName>
    </submittedName>
</protein>
<sequence length="35" mass="4010">MLFQLFPSLLSIASAYLTPVDTQQQMSIRTKPKRV</sequence>
<accession>A0ABM9WYQ9</accession>
<evidence type="ECO:0000313" key="1">
    <source>
        <dbReference type="EMBL" id="EDN58547.1"/>
    </source>
</evidence>
<keyword evidence="2" id="KW-1185">Reference proteome</keyword>
<dbReference type="Proteomes" id="UP000242664">
    <property type="component" value="Unassembled WGS sequence"/>
</dbReference>
<name>A0ABM9WYQ9_VIBAE</name>
<dbReference type="EMBL" id="DS267809">
    <property type="protein sequence ID" value="EDN58547.1"/>
    <property type="molecule type" value="Genomic_DNA"/>
</dbReference>